<dbReference type="GO" id="GO:0005524">
    <property type="term" value="F:ATP binding"/>
    <property type="evidence" value="ECO:0007669"/>
    <property type="project" value="UniProtKB-KW"/>
</dbReference>
<dbReference type="Proteomes" id="UP000238322">
    <property type="component" value="Unassembled WGS sequence"/>
</dbReference>
<dbReference type="InterPro" id="IPR000182">
    <property type="entry name" value="GNAT_dom"/>
</dbReference>
<dbReference type="InterPro" id="IPR003593">
    <property type="entry name" value="AAA+_ATPase"/>
</dbReference>
<reference evidence="2 3" key="1">
    <citation type="submission" date="2018-02" db="EMBL/GenBank/DDBJ databases">
        <title>Comparative genomes isolates from brazilian mangrove.</title>
        <authorList>
            <person name="Araujo J.E."/>
            <person name="Taketani R.G."/>
            <person name="Silva M.C.P."/>
            <person name="Loureco M.V."/>
            <person name="Andreote F.D."/>
        </authorList>
    </citation>
    <scope>NUCLEOTIDE SEQUENCE [LARGE SCALE GENOMIC DNA]</scope>
    <source>
        <strain evidence="2 3">Hex-1 MGV</strain>
    </source>
</reference>
<dbReference type="Pfam" id="PF00583">
    <property type="entry name" value="Acetyltransf_1"/>
    <property type="match status" value="1"/>
</dbReference>
<dbReference type="CDD" id="cd00267">
    <property type="entry name" value="ABC_ATPase"/>
    <property type="match status" value="1"/>
</dbReference>
<proteinExistence type="predicted"/>
<accession>A0A2S8FZC7</accession>
<dbReference type="AlphaFoldDB" id="A0A2S8FZC7"/>
<evidence type="ECO:0000313" key="3">
    <source>
        <dbReference type="Proteomes" id="UP000238322"/>
    </source>
</evidence>
<evidence type="ECO:0000313" key="2">
    <source>
        <dbReference type="EMBL" id="PQO37549.1"/>
    </source>
</evidence>
<protein>
    <submittedName>
        <fullName evidence="2">ABC transporter ATP-binding protein</fullName>
    </submittedName>
</protein>
<dbReference type="OrthoDB" id="256817at2"/>
<dbReference type="InterPro" id="IPR016181">
    <property type="entry name" value="Acyl_CoA_acyltransferase"/>
</dbReference>
<keyword evidence="2" id="KW-0067">ATP-binding</keyword>
<dbReference type="Gene3D" id="3.40.630.30">
    <property type="match status" value="1"/>
</dbReference>
<dbReference type="SUPFAM" id="SSF55729">
    <property type="entry name" value="Acyl-CoA N-acyltransferases (Nat)"/>
    <property type="match status" value="1"/>
</dbReference>
<dbReference type="SUPFAM" id="SSF52540">
    <property type="entry name" value="P-loop containing nucleoside triphosphate hydrolases"/>
    <property type="match status" value="1"/>
</dbReference>
<dbReference type="EMBL" id="PUHY01000005">
    <property type="protein sequence ID" value="PQO37549.1"/>
    <property type="molecule type" value="Genomic_DNA"/>
</dbReference>
<evidence type="ECO:0000259" key="1">
    <source>
        <dbReference type="PROSITE" id="PS51186"/>
    </source>
</evidence>
<dbReference type="CDD" id="cd04301">
    <property type="entry name" value="NAT_SF"/>
    <property type="match status" value="1"/>
</dbReference>
<feature type="domain" description="N-acetyltransferase" evidence="1">
    <location>
        <begin position="201"/>
        <end position="353"/>
    </location>
</feature>
<organism evidence="2 3">
    <name type="scientific">Blastopirellula marina</name>
    <dbReference type="NCBI Taxonomy" id="124"/>
    <lineage>
        <taxon>Bacteria</taxon>
        <taxon>Pseudomonadati</taxon>
        <taxon>Planctomycetota</taxon>
        <taxon>Planctomycetia</taxon>
        <taxon>Pirellulales</taxon>
        <taxon>Pirellulaceae</taxon>
        <taxon>Blastopirellula</taxon>
    </lineage>
</organism>
<dbReference type="PROSITE" id="PS51186">
    <property type="entry name" value="GNAT"/>
    <property type="match status" value="1"/>
</dbReference>
<gene>
    <name evidence="2" type="ORF">C5Y83_06285</name>
</gene>
<dbReference type="RefSeq" id="WP_105328798.1">
    <property type="nucleotide sequence ID" value="NZ_PUHY01000005.1"/>
</dbReference>
<keyword evidence="2" id="KW-0547">Nucleotide-binding</keyword>
<comment type="caution">
    <text evidence="2">The sequence shown here is derived from an EMBL/GenBank/DDBJ whole genome shotgun (WGS) entry which is preliminary data.</text>
</comment>
<dbReference type="InterPro" id="IPR027417">
    <property type="entry name" value="P-loop_NTPase"/>
</dbReference>
<name>A0A2S8FZC7_9BACT</name>
<dbReference type="Gene3D" id="3.40.50.300">
    <property type="entry name" value="P-loop containing nucleotide triphosphate hydrolases"/>
    <property type="match status" value="1"/>
</dbReference>
<dbReference type="SMART" id="SM00382">
    <property type="entry name" value="AAA"/>
    <property type="match status" value="1"/>
</dbReference>
<sequence length="360" mass="39722">MPIVDAVVDCPVHDSFRVQAVAGMFDVAVGERTSRQFAVEVPSLDQSWQVGAIVGESGSGKSTVARAAFGKQLVRTARWPKQAALVDGFPKRMTAREVVHALTSVGLSSPPIWCRPYHVLSTGEKFRADLARAIVGRRPVVAFDEYSSVVDRQTAKFGSLALRKGIDRGQIAGRFVAVTCHQDILPWLRPDWVLDMNRGELTWRCLRRPQLDLRIHAASRDAWPLFAPHHYLDGQLNPCARCFVGTLDGQPAALVAVLNHFHVRRFRISRLVTLPTFQGVGIGSAMLDGVARWLAEQGAELITISGSHPAIVAHANRSNHWQFTQLLKTGRKPSGMFRQAWKTSAGRAVATFRWRGANVA</sequence>
<dbReference type="GO" id="GO:0016747">
    <property type="term" value="F:acyltransferase activity, transferring groups other than amino-acyl groups"/>
    <property type="evidence" value="ECO:0007669"/>
    <property type="project" value="InterPro"/>
</dbReference>